<dbReference type="AlphaFoldDB" id="A0A2T5I5B2"/>
<proteinExistence type="predicted"/>
<dbReference type="Proteomes" id="UP000244110">
    <property type="component" value="Unassembled WGS sequence"/>
</dbReference>
<evidence type="ECO:0000259" key="1">
    <source>
        <dbReference type="Pfam" id="PF12008"/>
    </source>
</evidence>
<dbReference type="Pfam" id="PF12008">
    <property type="entry name" value="EcoR124_C"/>
    <property type="match status" value="1"/>
</dbReference>
<sequence>MLRIKNILTTFADFEDANLSLEPQQFEDYKSKYLDIHDKVKKQTDPEKVSILEDVDFELSLIHRDEINVAYILNLLVSLNKLNPEEAKKRQKEIIDLVAGEVQLRSKRALIEAFIEENLPKLKSNENVIQAFEKYWTASKKDALMKLCAEENLSPQELEKILNHYTFANRLPRDDEIVDTLNFKSKILDRKPC</sequence>
<evidence type="ECO:0000313" key="2">
    <source>
        <dbReference type="EMBL" id="PTQ79015.1"/>
    </source>
</evidence>
<feature type="domain" description="Type I restriction enzyme R protein C-terminal" evidence="1">
    <location>
        <begin position="2"/>
        <end position="184"/>
    </location>
</feature>
<dbReference type="Gene3D" id="1.20.58.910">
    <property type="match status" value="1"/>
</dbReference>
<name>A0A2T5I5B2_9PROT</name>
<organism evidence="2 3">
    <name type="scientific">Nitrosomonas ureae</name>
    <dbReference type="NCBI Taxonomy" id="44577"/>
    <lineage>
        <taxon>Bacteria</taxon>
        <taxon>Pseudomonadati</taxon>
        <taxon>Pseudomonadota</taxon>
        <taxon>Betaproteobacteria</taxon>
        <taxon>Nitrosomonadales</taxon>
        <taxon>Nitrosomonadaceae</taxon>
        <taxon>Nitrosomonas</taxon>
    </lineage>
</organism>
<evidence type="ECO:0000313" key="3">
    <source>
        <dbReference type="Proteomes" id="UP000244110"/>
    </source>
</evidence>
<gene>
    <name evidence="2" type="ORF">C8R28_105916</name>
</gene>
<comment type="caution">
    <text evidence="2">The sequence shown here is derived from an EMBL/GenBank/DDBJ whole genome shotgun (WGS) entry which is preliminary data.</text>
</comment>
<reference evidence="2 3" key="1">
    <citation type="submission" date="2018-04" db="EMBL/GenBank/DDBJ databases">
        <title>Active sludge and wastewater microbial communities from Klosterneuburg, Austria.</title>
        <authorList>
            <person name="Wagner M."/>
        </authorList>
    </citation>
    <scope>NUCLEOTIDE SEQUENCE [LARGE SCALE GENOMIC DNA]</scope>
    <source>
        <strain evidence="2 3">Nm4</strain>
    </source>
</reference>
<dbReference type="InterPro" id="IPR022625">
    <property type="entry name" value="TypeI_RM_Rsu_C"/>
</dbReference>
<protein>
    <submittedName>
        <fullName evidence="2">Type I restriction and modification enzyme subunit R-like protein</fullName>
    </submittedName>
</protein>
<dbReference type="EMBL" id="QAOL01000059">
    <property type="protein sequence ID" value="PTQ79015.1"/>
    <property type="molecule type" value="Genomic_DNA"/>
</dbReference>
<dbReference type="RefSeq" id="WP_107787988.1">
    <property type="nucleotide sequence ID" value="NZ_QAOL01000059.1"/>
</dbReference>
<accession>A0A2T5I5B2</accession>